<sequence>MKCDKEIYEKKVQETVVKTTNPTSEQVENLEKSRINFGGTTVLVEEPHHKPLDESDSSTTEIDQCLATDPAKIFSVEEKGGLPKDNLERPIGLKEDPHALGSRPEAYIPSNDQIKVTDPSGGGELDTVDGMTPLDIVAEEFSLRIQKLANQGSALDRELTGPGIWMS</sequence>
<evidence type="ECO:0000259" key="2">
    <source>
        <dbReference type="Pfam" id="PF23402"/>
    </source>
</evidence>
<name>A0AAN9PXX2_CANGL</name>
<dbReference type="Pfam" id="PF23402">
    <property type="entry name" value="LTI65_LTI78_NYQTKV"/>
    <property type="match status" value="1"/>
</dbReference>
<evidence type="ECO:0000313" key="3">
    <source>
        <dbReference type="EMBL" id="KAK7313879.1"/>
    </source>
</evidence>
<feature type="region of interest" description="Disordered" evidence="1">
    <location>
        <begin position="80"/>
        <end position="124"/>
    </location>
</feature>
<accession>A0AAN9PXX2</accession>
<dbReference type="EMBL" id="JAYMYQ010000009">
    <property type="protein sequence ID" value="KAK7313879.1"/>
    <property type="molecule type" value="Genomic_DNA"/>
</dbReference>
<evidence type="ECO:0000256" key="1">
    <source>
        <dbReference type="SAM" id="MobiDB-lite"/>
    </source>
</evidence>
<organism evidence="3 4">
    <name type="scientific">Canavalia gladiata</name>
    <name type="common">Sword bean</name>
    <name type="synonym">Dolichos gladiatus</name>
    <dbReference type="NCBI Taxonomy" id="3824"/>
    <lineage>
        <taxon>Eukaryota</taxon>
        <taxon>Viridiplantae</taxon>
        <taxon>Streptophyta</taxon>
        <taxon>Embryophyta</taxon>
        <taxon>Tracheophyta</taxon>
        <taxon>Spermatophyta</taxon>
        <taxon>Magnoliopsida</taxon>
        <taxon>eudicotyledons</taxon>
        <taxon>Gunneridae</taxon>
        <taxon>Pentapetalae</taxon>
        <taxon>rosids</taxon>
        <taxon>fabids</taxon>
        <taxon>Fabales</taxon>
        <taxon>Fabaceae</taxon>
        <taxon>Papilionoideae</taxon>
        <taxon>50 kb inversion clade</taxon>
        <taxon>NPAAA clade</taxon>
        <taxon>indigoferoid/millettioid clade</taxon>
        <taxon>Phaseoleae</taxon>
        <taxon>Canavalia</taxon>
    </lineage>
</organism>
<protein>
    <recommendedName>
        <fullName evidence="2">LTI65/LTI78 NYQTKV repeat domain-containing protein</fullName>
    </recommendedName>
</protein>
<keyword evidence="4" id="KW-1185">Reference proteome</keyword>
<dbReference type="InterPro" id="IPR057058">
    <property type="entry name" value="LTI65_LTI78_NYQTKV"/>
</dbReference>
<feature type="compositionally biased region" description="Basic and acidic residues" evidence="1">
    <location>
        <begin position="80"/>
        <end position="98"/>
    </location>
</feature>
<evidence type="ECO:0000313" key="4">
    <source>
        <dbReference type="Proteomes" id="UP001367508"/>
    </source>
</evidence>
<dbReference type="Proteomes" id="UP001367508">
    <property type="component" value="Unassembled WGS sequence"/>
</dbReference>
<feature type="domain" description="LTI65/LTI78 NYQTKV repeat" evidence="2">
    <location>
        <begin position="84"/>
        <end position="124"/>
    </location>
</feature>
<proteinExistence type="predicted"/>
<gene>
    <name evidence="3" type="ORF">VNO77_39082</name>
</gene>
<reference evidence="3 4" key="1">
    <citation type="submission" date="2024-01" db="EMBL/GenBank/DDBJ databases">
        <title>The genomes of 5 underutilized Papilionoideae crops provide insights into root nodulation and disease resistanc.</title>
        <authorList>
            <person name="Jiang F."/>
        </authorList>
    </citation>
    <scope>NUCLEOTIDE SEQUENCE [LARGE SCALE GENOMIC DNA]</scope>
    <source>
        <strain evidence="3">LVBAO_FW01</strain>
        <tissue evidence="3">Leaves</tissue>
    </source>
</reference>
<dbReference type="AlphaFoldDB" id="A0AAN9PXX2"/>
<comment type="caution">
    <text evidence="3">The sequence shown here is derived from an EMBL/GenBank/DDBJ whole genome shotgun (WGS) entry which is preliminary data.</text>
</comment>